<evidence type="ECO:0000313" key="2">
    <source>
        <dbReference type="WBParaSite" id="sdigi.contig142.g5160.t1"/>
    </source>
</evidence>
<sequence>MRSRATRLRCGSRRATPQCHAISWVRSEESGLCKGLRPELRVKFVVPLTV</sequence>
<evidence type="ECO:0000313" key="1">
    <source>
        <dbReference type="Proteomes" id="UP000887581"/>
    </source>
</evidence>
<dbReference type="WBParaSite" id="sdigi.contig142.g5160.t1">
    <property type="protein sequence ID" value="sdigi.contig142.g5160.t1"/>
    <property type="gene ID" value="sdigi.contig142.g5160"/>
</dbReference>
<dbReference type="Proteomes" id="UP000887581">
    <property type="component" value="Unplaced"/>
</dbReference>
<reference evidence="2" key="1">
    <citation type="submission" date="2022-11" db="UniProtKB">
        <authorList>
            <consortium name="WormBaseParasite"/>
        </authorList>
    </citation>
    <scope>IDENTIFICATION</scope>
</reference>
<accession>A0A915PG90</accession>
<keyword evidence="1" id="KW-1185">Reference proteome</keyword>
<dbReference type="AlphaFoldDB" id="A0A915PG90"/>
<organism evidence="1 2">
    <name type="scientific">Setaria digitata</name>
    <dbReference type="NCBI Taxonomy" id="48799"/>
    <lineage>
        <taxon>Eukaryota</taxon>
        <taxon>Metazoa</taxon>
        <taxon>Ecdysozoa</taxon>
        <taxon>Nematoda</taxon>
        <taxon>Chromadorea</taxon>
        <taxon>Rhabditida</taxon>
        <taxon>Spirurina</taxon>
        <taxon>Spiruromorpha</taxon>
        <taxon>Filarioidea</taxon>
        <taxon>Setariidae</taxon>
        <taxon>Setaria</taxon>
    </lineage>
</organism>
<protein>
    <submittedName>
        <fullName evidence="2">Uncharacterized protein</fullName>
    </submittedName>
</protein>
<proteinExistence type="predicted"/>
<name>A0A915PG90_9BILA</name>